<protein>
    <submittedName>
        <fullName evidence="6">Uncharacterized protein</fullName>
    </submittedName>
</protein>
<organism evidence="6 7">
    <name type="scientific">Pleurodeles waltl</name>
    <name type="common">Iberian ribbed newt</name>
    <dbReference type="NCBI Taxonomy" id="8319"/>
    <lineage>
        <taxon>Eukaryota</taxon>
        <taxon>Metazoa</taxon>
        <taxon>Chordata</taxon>
        <taxon>Craniata</taxon>
        <taxon>Vertebrata</taxon>
        <taxon>Euteleostomi</taxon>
        <taxon>Amphibia</taxon>
        <taxon>Batrachia</taxon>
        <taxon>Caudata</taxon>
        <taxon>Salamandroidea</taxon>
        <taxon>Salamandridae</taxon>
        <taxon>Pleurodelinae</taxon>
        <taxon>Pleurodeles</taxon>
    </lineage>
</organism>
<comment type="subcellular location">
    <subcellularLocation>
        <location evidence="1">Membrane</location>
        <topology evidence="1">Multi-pass membrane protein</topology>
    </subcellularLocation>
</comment>
<dbReference type="PANTHER" id="PTHR10671">
    <property type="entry name" value="EPITHELIAL MEMBRANE PROTEIN-RELATED"/>
    <property type="match status" value="1"/>
</dbReference>
<dbReference type="InterPro" id="IPR004031">
    <property type="entry name" value="PMP22/EMP/MP20/Claudin"/>
</dbReference>
<dbReference type="InterPro" id="IPR050579">
    <property type="entry name" value="PMP-22/EMP/MP20-like"/>
</dbReference>
<name>A0AAV7Q3A4_PLEWA</name>
<evidence type="ECO:0000256" key="5">
    <source>
        <dbReference type="SAM" id="Phobius"/>
    </source>
</evidence>
<feature type="transmembrane region" description="Helical" evidence="5">
    <location>
        <begin position="109"/>
        <end position="128"/>
    </location>
</feature>
<keyword evidence="4 5" id="KW-0472">Membrane</keyword>
<keyword evidence="2 5" id="KW-0812">Transmembrane</keyword>
<feature type="transmembrane region" description="Helical" evidence="5">
    <location>
        <begin position="7"/>
        <end position="29"/>
    </location>
</feature>
<reference evidence="6" key="1">
    <citation type="journal article" date="2022" name="bioRxiv">
        <title>Sequencing and chromosome-scale assembly of the giantPleurodeles waltlgenome.</title>
        <authorList>
            <person name="Brown T."/>
            <person name="Elewa A."/>
            <person name="Iarovenko S."/>
            <person name="Subramanian E."/>
            <person name="Araus A.J."/>
            <person name="Petzold A."/>
            <person name="Susuki M."/>
            <person name="Suzuki K.-i.T."/>
            <person name="Hayashi T."/>
            <person name="Toyoda A."/>
            <person name="Oliveira C."/>
            <person name="Osipova E."/>
            <person name="Leigh N.D."/>
            <person name="Simon A."/>
            <person name="Yun M.H."/>
        </authorList>
    </citation>
    <scope>NUCLEOTIDE SEQUENCE</scope>
    <source>
        <strain evidence="6">20211129_DDA</strain>
        <tissue evidence="6">Liver</tissue>
    </source>
</reference>
<dbReference type="Proteomes" id="UP001066276">
    <property type="component" value="Chromosome 7"/>
</dbReference>
<dbReference type="EMBL" id="JANPWB010000011">
    <property type="protein sequence ID" value="KAJ1132500.1"/>
    <property type="molecule type" value="Genomic_DNA"/>
</dbReference>
<dbReference type="AlphaFoldDB" id="A0AAV7Q3A4"/>
<evidence type="ECO:0000313" key="6">
    <source>
        <dbReference type="EMBL" id="KAJ1132500.1"/>
    </source>
</evidence>
<evidence type="ECO:0000256" key="1">
    <source>
        <dbReference type="ARBA" id="ARBA00004141"/>
    </source>
</evidence>
<evidence type="ECO:0000313" key="7">
    <source>
        <dbReference type="Proteomes" id="UP001066276"/>
    </source>
</evidence>
<proteinExistence type="predicted"/>
<keyword evidence="3 5" id="KW-1133">Transmembrane helix</keyword>
<evidence type="ECO:0000256" key="2">
    <source>
        <dbReference type="ARBA" id="ARBA00022692"/>
    </source>
</evidence>
<accession>A0AAV7Q3A4</accession>
<keyword evidence="7" id="KW-1185">Reference proteome</keyword>
<feature type="transmembrane region" description="Helical" evidence="5">
    <location>
        <begin position="75"/>
        <end position="97"/>
    </location>
</feature>
<sequence length="169" mass="18593">MSVLQVTGLGFILLSIICCVISLATDYWVSGPEFHMGLWNLCKNKTECSSLPQLEFPPHRTDYTAPIVFLDCARAASILTLIFLVAAVVVQSLVIWFNNRLKVVRKQKLTSGFVFLGVTAEIAGLAIFRPFPGFEVDANDLELSWSYFLGWASAGFSIVAGLVAMYSFA</sequence>
<evidence type="ECO:0000256" key="4">
    <source>
        <dbReference type="ARBA" id="ARBA00023136"/>
    </source>
</evidence>
<dbReference type="Pfam" id="PF00822">
    <property type="entry name" value="PMP22_Claudin"/>
    <property type="match status" value="1"/>
</dbReference>
<gene>
    <name evidence="6" type="ORF">NDU88_010809</name>
</gene>
<comment type="caution">
    <text evidence="6">The sequence shown here is derived from an EMBL/GenBank/DDBJ whole genome shotgun (WGS) entry which is preliminary data.</text>
</comment>
<dbReference type="Gene3D" id="1.20.140.150">
    <property type="match status" value="1"/>
</dbReference>
<dbReference type="PANTHER" id="PTHR10671:SF108">
    <property type="entry name" value="CLAUDIN FAMILY PROTEIN-RELATED"/>
    <property type="match status" value="1"/>
</dbReference>
<feature type="transmembrane region" description="Helical" evidence="5">
    <location>
        <begin position="148"/>
        <end position="168"/>
    </location>
</feature>
<dbReference type="GO" id="GO:0005886">
    <property type="term" value="C:plasma membrane"/>
    <property type="evidence" value="ECO:0007669"/>
    <property type="project" value="TreeGrafter"/>
</dbReference>
<evidence type="ECO:0000256" key="3">
    <source>
        <dbReference type="ARBA" id="ARBA00022989"/>
    </source>
</evidence>